<evidence type="ECO:0000313" key="6">
    <source>
        <dbReference type="EMBL" id="ETO11951.1"/>
    </source>
</evidence>
<dbReference type="Gene3D" id="3.40.50.300">
    <property type="entry name" value="P-loop containing nucleotide triphosphate hydrolases"/>
    <property type="match status" value="1"/>
</dbReference>
<keyword evidence="3 6" id="KW-0418">Kinase</keyword>
<comment type="similarity">
    <text evidence="1">Belongs to the guanylate kinase family.</text>
</comment>
<dbReference type="GO" id="GO:0005829">
    <property type="term" value="C:cytosol"/>
    <property type="evidence" value="ECO:0007669"/>
    <property type="project" value="TreeGrafter"/>
</dbReference>
<evidence type="ECO:0000259" key="5">
    <source>
        <dbReference type="PROSITE" id="PS50052"/>
    </source>
</evidence>
<evidence type="ECO:0000256" key="1">
    <source>
        <dbReference type="ARBA" id="ARBA00005790"/>
    </source>
</evidence>
<sequence length="271" mass="30866">MAKILSQVSRLPPGLSRRHINLLHVTFQTTTATVTISARRTAVFARTCATFSSKSNEPHDEKDPHKSKPLEPLVICGPSGVGKGTLVNHVLQTLPEHFQLSISHTTRRPRSHEKHGNNIKSVCMIDVQNGSLRSIQGNKQTNKLGHHYFFVNKDDAKIGILEIDIRGAKAVRHHLRNHLHHHHHHHHHSTRHAKEARYVFITATGGDKALIQRLATRGTETPEQIEQRLKTAKQELDFLQQNPDFFDHVFFNDDLEKSKKVCGIVKKWYLI</sequence>
<protein>
    <submittedName>
        <fullName evidence="6">Guanylate kinase</fullName>
    </submittedName>
</protein>
<keyword evidence="7" id="KW-1185">Reference proteome</keyword>
<dbReference type="Proteomes" id="UP000023152">
    <property type="component" value="Unassembled WGS sequence"/>
</dbReference>
<name>X6ME79_RETFI</name>
<reference evidence="6 7" key="1">
    <citation type="journal article" date="2013" name="Curr. Biol.">
        <title>The Genome of the Foraminiferan Reticulomyxa filosa.</title>
        <authorList>
            <person name="Glockner G."/>
            <person name="Hulsmann N."/>
            <person name="Schleicher M."/>
            <person name="Noegel A.A."/>
            <person name="Eichinger L."/>
            <person name="Gallinger C."/>
            <person name="Pawlowski J."/>
            <person name="Sierra R."/>
            <person name="Euteneuer U."/>
            <person name="Pillet L."/>
            <person name="Moustafa A."/>
            <person name="Platzer M."/>
            <person name="Groth M."/>
            <person name="Szafranski K."/>
            <person name="Schliwa M."/>
        </authorList>
    </citation>
    <scope>NUCLEOTIDE SEQUENCE [LARGE SCALE GENOMIC DNA]</scope>
</reference>
<dbReference type="PANTHER" id="PTHR23117">
    <property type="entry name" value="GUANYLATE KINASE-RELATED"/>
    <property type="match status" value="1"/>
</dbReference>
<feature type="region of interest" description="Disordered" evidence="4">
    <location>
        <begin position="52"/>
        <end position="71"/>
    </location>
</feature>
<dbReference type="InterPro" id="IPR008144">
    <property type="entry name" value="Guanylate_kin-like_dom"/>
</dbReference>
<dbReference type="PANTHER" id="PTHR23117:SF13">
    <property type="entry name" value="GUANYLATE KINASE"/>
    <property type="match status" value="1"/>
</dbReference>
<dbReference type="GO" id="GO:0004385">
    <property type="term" value="F:GMP kinase activity"/>
    <property type="evidence" value="ECO:0007669"/>
    <property type="project" value="TreeGrafter"/>
</dbReference>
<dbReference type="Pfam" id="PF00625">
    <property type="entry name" value="Guanylate_kin"/>
    <property type="match status" value="1"/>
</dbReference>
<dbReference type="SUPFAM" id="SSF52540">
    <property type="entry name" value="P-loop containing nucleoside triphosphate hydrolases"/>
    <property type="match status" value="1"/>
</dbReference>
<dbReference type="OrthoDB" id="6334211at2759"/>
<dbReference type="PROSITE" id="PS50052">
    <property type="entry name" value="GUANYLATE_KINASE_2"/>
    <property type="match status" value="1"/>
</dbReference>
<proteinExistence type="inferred from homology"/>
<comment type="caution">
    <text evidence="6">The sequence shown here is derived from an EMBL/GenBank/DDBJ whole genome shotgun (WGS) entry which is preliminary data.</text>
</comment>
<evidence type="ECO:0000313" key="7">
    <source>
        <dbReference type="Proteomes" id="UP000023152"/>
    </source>
</evidence>
<evidence type="ECO:0000256" key="4">
    <source>
        <dbReference type="SAM" id="MobiDB-lite"/>
    </source>
</evidence>
<dbReference type="EMBL" id="ASPP01021863">
    <property type="protein sequence ID" value="ETO11951.1"/>
    <property type="molecule type" value="Genomic_DNA"/>
</dbReference>
<evidence type="ECO:0000256" key="2">
    <source>
        <dbReference type="ARBA" id="ARBA00022679"/>
    </source>
</evidence>
<keyword evidence="2" id="KW-0808">Transferase</keyword>
<gene>
    <name evidence="6" type="ORF">RFI_25426</name>
</gene>
<accession>X6ME79</accession>
<organism evidence="6 7">
    <name type="scientific">Reticulomyxa filosa</name>
    <dbReference type="NCBI Taxonomy" id="46433"/>
    <lineage>
        <taxon>Eukaryota</taxon>
        <taxon>Sar</taxon>
        <taxon>Rhizaria</taxon>
        <taxon>Retaria</taxon>
        <taxon>Foraminifera</taxon>
        <taxon>Monothalamids</taxon>
        <taxon>Reticulomyxidae</taxon>
        <taxon>Reticulomyxa</taxon>
    </lineage>
</organism>
<dbReference type="InterPro" id="IPR027417">
    <property type="entry name" value="P-loop_NTPase"/>
</dbReference>
<feature type="compositionally biased region" description="Basic and acidic residues" evidence="4">
    <location>
        <begin position="56"/>
        <end position="69"/>
    </location>
</feature>
<dbReference type="InterPro" id="IPR008145">
    <property type="entry name" value="GK/Ca_channel_bsu"/>
</dbReference>
<dbReference type="SMART" id="SM00072">
    <property type="entry name" value="GuKc"/>
    <property type="match status" value="1"/>
</dbReference>
<dbReference type="Gene3D" id="3.30.63.10">
    <property type="entry name" value="Guanylate Kinase phosphate binding domain"/>
    <property type="match status" value="1"/>
</dbReference>
<evidence type="ECO:0000256" key="3">
    <source>
        <dbReference type="ARBA" id="ARBA00022777"/>
    </source>
</evidence>
<dbReference type="AlphaFoldDB" id="X6ME79"/>
<feature type="domain" description="Guanylate kinase-like" evidence="5">
    <location>
        <begin position="70"/>
        <end position="267"/>
    </location>
</feature>